<name>A0A7C5LCM2_CALS0</name>
<reference evidence="1" key="1">
    <citation type="journal article" date="2020" name="mSystems">
        <title>Genome- and Community-Level Interaction Insights into Carbon Utilization and Element Cycling Functions of Hydrothermarchaeota in Hydrothermal Sediment.</title>
        <authorList>
            <person name="Zhou Z."/>
            <person name="Liu Y."/>
            <person name="Xu W."/>
            <person name="Pan J."/>
            <person name="Luo Z.H."/>
            <person name="Li M."/>
        </authorList>
    </citation>
    <scope>NUCLEOTIDE SEQUENCE [LARGE SCALE GENOMIC DNA]</scope>
    <source>
        <strain evidence="1">SpSt-1056</strain>
    </source>
</reference>
<accession>A0A7C5LCM2</accession>
<dbReference type="AlphaFoldDB" id="A0A7C5LCM2"/>
<evidence type="ECO:0000313" key="1">
    <source>
        <dbReference type="EMBL" id="HHK68359.1"/>
    </source>
</evidence>
<sequence>MMAGKEFELATGNLLMGRFTWLYIHVPEGWTVKIGDTPADVNYTAVVKDVGWVVDGSASYYVVNLINGDVLELDVRCRKGIKHTSFQVGSYEMTLINGHDAHIVSKTIKRGFRRHPMTQVTLRIPCTETSRTIELVLTGKSSEDIQEMKELFPRLRCH</sequence>
<organism evidence="1">
    <name type="scientific">Caldiarchaeum subterraneum</name>
    <dbReference type="NCBI Taxonomy" id="311458"/>
    <lineage>
        <taxon>Archaea</taxon>
        <taxon>Nitrososphaerota</taxon>
        <taxon>Candidatus Caldarchaeales</taxon>
        <taxon>Candidatus Caldarchaeaceae</taxon>
        <taxon>Candidatus Caldarchaeum</taxon>
    </lineage>
</organism>
<comment type="caution">
    <text evidence="1">The sequence shown here is derived from an EMBL/GenBank/DDBJ whole genome shotgun (WGS) entry which is preliminary data.</text>
</comment>
<gene>
    <name evidence="1" type="ORF">ENM11_04300</name>
</gene>
<dbReference type="EMBL" id="DRWN01000029">
    <property type="protein sequence ID" value="HHK68359.1"/>
    <property type="molecule type" value="Genomic_DNA"/>
</dbReference>
<protein>
    <submittedName>
        <fullName evidence="1">Uncharacterized protein</fullName>
    </submittedName>
</protein>
<proteinExistence type="predicted"/>